<dbReference type="PATRIC" id="fig|1265738.3.peg.1039"/>
<comment type="caution">
    <text evidence="2">The sequence shown here is derived from an EMBL/GenBank/DDBJ whole genome shotgun (WGS) entry which is preliminary data.</text>
</comment>
<dbReference type="Gene3D" id="3.40.910.10">
    <property type="entry name" value="Deoxyhypusine synthase"/>
    <property type="match status" value="1"/>
</dbReference>
<evidence type="ECO:0000313" key="3">
    <source>
        <dbReference type="Proteomes" id="UP000011991"/>
    </source>
</evidence>
<evidence type="ECO:0000313" key="2">
    <source>
        <dbReference type="EMBL" id="EMI22037.1"/>
    </source>
</evidence>
<gene>
    <name evidence="2" type="ORF">RMSM_01045</name>
</gene>
<protein>
    <submittedName>
        <fullName evidence="2">Deoxyhypusine synthase</fullName>
    </submittedName>
</protein>
<dbReference type="InterPro" id="IPR036982">
    <property type="entry name" value="Deoxyhypusine_synthase_sf"/>
</dbReference>
<reference evidence="2 3" key="1">
    <citation type="journal article" date="2013" name="Mar. Genomics">
        <title>Expression of sulfatases in Rhodopirellula baltica and the diversity of sulfatases in the genus Rhodopirellula.</title>
        <authorList>
            <person name="Wegner C.E."/>
            <person name="Richter-Heitmann T."/>
            <person name="Klindworth A."/>
            <person name="Klockow C."/>
            <person name="Richter M."/>
            <person name="Achstetter T."/>
            <person name="Glockner F.O."/>
            <person name="Harder J."/>
        </authorList>
    </citation>
    <scope>NUCLEOTIDE SEQUENCE [LARGE SCALE GENOMIC DNA]</scope>
    <source>
        <strain evidence="2 3">SM1</strain>
    </source>
</reference>
<dbReference type="RefSeq" id="WP_008692372.1">
    <property type="nucleotide sequence ID" value="NZ_ANOG01000158.1"/>
</dbReference>
<name>M5S323_9BACT</name>
<dbReference type="Proteomes" id="UP000011991">
    <property type="component" value="Unassembled WGS sequence"/>
</dbReference>
<sequence>MNVSEFLEKNFLHFNARETLSAAKSYREFVAAENGGKMMVTLAGAMSTGELGISLAEMIRQGKVHAITCTAANLEEDIFNLSRMTNTGSSKIGELFRFKTKSNCETKDSTASPIPAFPKR</sequence>
<proteinExistence type="inferred from homology"/>
<evidence type="ECO:0000256" key="1">
    <source>
        <dbReference type="ARBA" id="ARBA00009892"/>
    </source>
</evidence>
<dbReference type="InterPro" id="IPR029035">
    <property type="entry name" value="DHS-like_NAD/FAD-binding_dom"/>
</dbReference>
<dbReference type="AlphaFoldDB" id="M5S323"/>
<accession>M5S323</accession>
<dbReference type="SUPFAM" id="SSF52467">
    <property type="entry name" value="DHS-like NAD/FAD-binding domain"/>
    <property type="match status" value="1"/>
</dbReference>
<organism evidence="2 3">
    <name type="scientific">Rhodopirellula maiorica SM1</name>
    <dbReference type="NCBI Taxonomy" id="1265738"/>
    <lineage>
        <taxon>Bacteria</taxon>
        <taxon>Pseudomonadati</taxon>
        <taxon>Planctomycetota</taxon>
        <taxon>Planctomycetia</taxon>
        <taxon>Pirellulales</taxon>
        <taxon>Pirellulaceae</taxon>
        <taxon>Novipirellula</taxon>
    </lineage>
</organism>
<dbReference type="InterPro" id="IPR002773">
    <property type="entry name" value="Deoxyhypusine_synthase"/>
</dbReference>
<keyword evidence="3" id="KW-1185">Reference proteome</keyword>
<dbReference type="Pfam" id="PF01916">
    <property type="entry name" value="DS"/>
    <property type="match status" value="1"/>
</dbReference>
<dbReference type="EMBL" id="ANOG01000158">
    <property type="protein sequence ID" value="EMI22037.1"/>
    <property type="molecule type" value="Genomic_DNA"/>
</dbReference>
<comment type="similarity">
    <text evidence="1">Belongs to the deoxyhypusine synthase family.</text>
</comment>